<feature type="compositionally biased region" description="Basic residues" evidence="1">
    <location>
        <begin position="77"/>
        <end position="90"/>
    </location>
</feature>
<dbReference type="EMBL" id="ML996143">
    <property type="protein sequence ID" value="KAF2734824.1"/>
    <property type="molecule type" value="Genomic_DNA"/>
</dbReference>
<gene>
    <name evidence="3" type="ORF">EJ04DRAFT_523379</name>
</gene>
<feature type="compositionally biased region" description="Low complexity" evidence="1">
    <location>
        <begin position="61"/>
        <end position="76"/>
    </location>
</feature>
<dbReference type="OrthoDB" id="3783760at2759"/>
<name>A0A9P4R161_9PLEO</name>
<evidence type="ECO:0000256" key="2">
    <source>
        <dbReference type="SAM" id="SignalP"/>
    </source>
</evidence>
<comment type="caution">
    <text evidence="3">The sequence shown here is derived from an EMBL/GenBank/DDBJ whole genome shotgun (WGS) entry which is preliminary data.</text>
</comment>
<dbReference type="Proteomes" id="UP000799444">
    <property type="component" value="Unassembled WGS sequence"/>
</dbReference>
<feature type="chain" id="PRO_5040208607" evidence="2">
    <location>
        <begin position="19"/>
        <end position="224"/>
    </location>
</feature>
<reference evidence="3" key="1">
    <citation type="journal article" date="2020" name="Stud. Mycol.">
        <title>101 Dothideomycetes genomes: a test case for predicting lifestyles and emergence of pathogens.</title>
        <authorList>
            <person name="Haridas S."/>
            <person name="Albert R."/>
            <person name="Binder M."/>
            <person name="Bloem J."/>
            <person name="Labutti K."/>
            <person name="Salamov A."/>
            <person name="Andreopoulos B."/>
            <person name="Baker S."/>
            <person name="Barry K."/>
            <person name="Bills G."/>
            <person name="Bluhm B."/>
            <person name="Cannon C."/>
            <person name="Castanera R."/>
            <person name="Culley D."/>
            <person name="Daum C."/>
            <person name="Ezra D."/>
            <person name="Gonzalez J."/>
            <person name="Henrissat B."/>
            <person name="Kuo A."/>
            <person name="Liang C."/>
            <person name="Lipzen A."/>
            <person name="Lutzoni F."/>
            <person name="Magnuson J."/>
            <person name="Mondo S."/>
            <person name="Nolan M."/>
            <person name="Ohm R."/>
            <person name="Pangilinan J."/>
            <person name="Park H.-J."/>
            <person name="Ramirez L."/>
            <person name="Alfaro M."/>
            <person name="Sun H."/>
            <person name="Tritt A."/>
            <person name="Yoshinaga Y."/>
            <person name="Zwiers L.-H."/>
            <person name="Turgeon B."/>
            <person name="Goodwin S."/>
            <person name="Spatafora J."/>
            <person name="Crous P."/>
            <person name="Grigoriev I."/>
        </authorList>
    </citation>
    <scope>NUCLEOTIDE SEQUENCE</scope>
    <source>
        <strain evidence="3">CBS 125425</strain>
    </source>
</reference>
<feature type="region of interest" description="Disordered" evidence="1">
    <location>
        <begin position="61"/>
        <end position="110"/>
    </location>
</feature>
<keyword evidence="2" id="KW-0732">Signal</keyword>
<dbReference type="AlphaFoldDB" id="A0A9P4R161"/>
<feature type="signal peptide" evidence="2">
    <location>
        <begin position="1"/>
        <end position="18"/>
    </location>
</feature>
<evidence type="ECO:0000256" key="1">
    <source>
        <dbReference type="SAM" id="MobiDB-lite"/>
    </source>
</evidence>
<sequence length="224" mass="23753">MHIPTLTTFSLLLPLLSALSADTPSDTSSHNLYLTTCTQRSGRKTTSFSALAYFANASTSNSISSLTTTPSSLLSPRQRHHRPRPKRPRPGRGGPWRGPPPNNNNTSLRPDESAIIADPAVPWEGANVSTTLWVNTDFDTYIDDGAASLGKGGIAGSVVLAEEEYVCFRDGETEVKLVGGEWEDGGRNWGGRGGNGKRGTCVADYWCGGLGAGVIGQGGEVNVY</sequence>
<proteinExistence type="predicted"/>
<evidence type="ECO:0000313" key="4">
    <source>
        <dbReference type="Proteomes" id="UP000799444"/>
    </source>
</evidence>
<evidence type="ECO:0000313" key="3">
    <source>
        <dbReference type="EMBL" id="KAF2734824.1"/>
    </source>
</evidence>
<keyword evidence="4" id="KW-1185">Reference proteome</keyword>
<accession>A0A9P4R161</accession>
<protein>
    <submittedName>
        <fullName evidence="3">Uncharacterized protein</fullName>
    </submittedName>
</protein>
<organism evidence="3 4">
    <name type="scientific">Polyplosphaeria fusca</name>
    <dbReference type="NCBI Taxonomy" id="682080"/>
    <lineage>
        <taxon>Eukaryota</taxon>
        <taxon>Fungi</taxon>
        <taxon>Dikarya</taxon>
        <taxon>Ascomycota</taxon>
        <taxon>Pezizomycotina</taxon>
        <taxon>Dothideomycetes</taxon>
        <taxon>Pleosporomycetidae</taxon>
        <taxon>Pleosporales</taxon>
        <taxon>Tetraplosphaeriaceae</taxon>
        <taxon>Polyplosphaeria</taxon>
    </lineage>
</organism>